<dbReference type="InterPro" id="IPR004358">
    <property type="entry name" value="Sig_transdc_His_kin-like_C"/>
</dbReference>
<dbReference type="InterPro" id="IPR035965">
    <property type="entry name" value="PAS-like_dom_sf"/>
</dbReference>
<dbReference type="InterPro" id="IPR003661">
    <property type="entry name" value="HisK_dim/P_dom"/>
</dbReference>
<feature type="domain" description="PAS" evidence="10">
    <location>
        <begin position="162"/>
        <end position="232"/>
    </location>
</feature>
<dbReference type="Pfam" id="PF00512">
    <property type="entry name" value="HisKA"/>
    <property type="match status" value="1"/>
</dbReference>
<evidence type="ECO:0000313" key="12">
    <source>
        <dbReference type="Proteomes" id="UP001143509"/>
    </source>
</evidence>
<dbReference type="InterPro" id="IPR003594">
    <property type="entry name" value="HATPase_dom"/>
</dbReference>
<evidence type="ECO:0000256" key="6">
    <source>
        <dbReference type="ARBA" id="ARBA00022777"/>
    </source>
</evidence>
<dbReference type="SMART" id="SM00065">
    <property type="entry name" value="GAF"/>
    <property type="match status" value="1"/>
</dbReference>
<dbReference type="CDD" id="cd00082">
    <property type="entry name" value="HisKA"/>
    <property type="match status" value="1"/>
</dbReference>
<dbReference type="Gene3D" id="3.30.565.10">
    <property type="entry name" value="Histidine kinase-like ATPase, C-terminal domain"/>
    <property type="match status" value="1"/>
</dbReference>
<dbReference type="PANTHER" id="PTHR43065:SF10">
    <property type="entry name" value="PEROXIDE STRESS-ACTIVATED HISTIDINE KINASE MAK3"/>
    <property type="match status" value="1"/>
</dbReference>
<evidence type="ECO:0000256" key="4">
    <source>
        <dbReference type="ARBA" id="ARBA00022679"/>
    </source>
</evidence>
<keyword evidence="6 11" id="KW-0418">Kinase</keyword>
<dbReference type="Pfam" id="PF01590">
    <property type="entry name" value="GAF"/>
    <property type="match status" value="1"/>
</dbReference>
<evidence type="ECO:0000256" key="2">
    <source>
        <dbReference type="ARBA" id="ARBA00012438"/>
    </source>
</evidence>
<evidence type="ECO:0000256" key="1">
    <source>
        <dbReference type="ARBA" id="ARBA00000085"/>
    </source>
</evidence>
<reference evidence="11" key="2">
    <citation type="submission" date="2023-01" db="EMBL/GenBank/DDBJ databases">
        <authorList>
            <person name="Sun Q."/>
            <person name="Evtushenko L."/>
        </authorList>
    </citation>
    <scope>NUCLEOTIDE SEQUENCE</scope>
    <source>
        <strain evidence="11">VKM B-1499</strain>
    </source>
</reference>
<keyword evidence="5" id="KW-0547">Nucleotide-binding</keyword>
<dbReference type="SMART" id="SM00387">
    <property type="entry name" value="HATPase_c"/>
    <property type="match status" value="1"/>
</dbReference>
<dbReference type="Proteomes" id="UP001143509">
    <property type="component" value="Unassembled WGS sequence"/>
</dbReference>
<dbReference type="InterPro" id="IPR036890">
    <property type="entry name" value="HATPase_C_sf"/>
</dbReference>
<evidence type="ECO:0000259" key="10">
    <source>
        <dbReference type="PROSITE" id="PS50112"/>
    </source>
</evidence>
<dbReference type="SMART" id="SM00388">
    <property type="entry name" value="HisKA"/>
    <property type="match status" value="1"/>
</dbReference>
<dbReference type="Gene3D" id="3.30.450.40">
    <property type="match status" value="1"/>
</dbReference>
<dbReference type="Pfam" id="PF00989">
    <property type="entry name" value="PAS"/>
    <property type="match status" value="1"/>
</dbReference>
<dbReference type="NCBIfam" id="TIGR00229">
    <property type="entry name" value="sensory_box"/>
    <property type="match status" value="1"/>
</dbReference>
<evidence type="ECO:0000256" key="5">
    <source>
        <dbReference type="ARBA" id="ARBA00022741"/>
    </source>
</evidence>
<name>A0ABQ5T919_9CAUL</name>
<dbReference type="PROSITE" id="PS50109">
    <property type="entry name" value="HIS_KIN"/>
    <property type="match status" value="1"/>
</dbReference>
<dbReference type="EMBL" id="BSFD01000002">
    <property type="protein sequence ID" value="GLK48311.1"/>
    <property type="molecule type" value="Genomic_DNA"/>
</dbReference>
<keyword evidence="12" id="KW-1185">Reference proteome</keyword>
<dbReference type="PROSITE" id="PS50112">
    <property type="entry name" value="PAS"/>
    <property type="match status" value="1"/>
</dbReference>
<dbReference type="SUPFAM" id="SSF47384">
    <property type="entry name" value="Homodimeric domain of signal transducing histidine kinase"/>
    <property type="match status" value="1"/>
</dbReference>
<dbReference type="SMART" id="SM00091">
    <property type="entry name" value="PAS"/>
    <property type="match status" value="1"/>
</dbReference>
<comment type="catalytic activity">
    <reaction evidence="1">
        <text>ATP + protein L-histidine = ADP + protein N-phospho-L-histidine.</text>
        <dbReference type="EC" id="2.7.13.3"/>
    </reaction>
</comment>
<keyword evidence="8" id="KW-0902">Two-component regulatory system</keyword>
<feature type="domain" description="Histidine kinase" evidence="9">
    <location>
        <begin position="315"/>
        <end position="529"/>
    </location>
</feature>
<accession>A0ABQ5T919</accession>
<dbReference type="PRINTS" id="PR00344">
    <property type="entry name" value="BCTRLSENSOR"/>
</dbReference>
<dbReference type="Pfam" id="PF02518">
    <property type="entry name" value="HATPase_c"/>
    <property type="match status" value="1"/>
</dbReference>
<dbReference type="InterPro" id="IPR000014">
    <property type="entry name" value="PAS"/>
</dbReference>
<gene>
    <name evidence="11" type="ORF">GCM10017620_12840</name>
</gene>
<dbReference type="SUPFAM" id="SSF55874">
    <property type="entry name" value="ATPase domain of HSP90 chaperone/DNA topoisomerase II/histidine kinase"/>
    <property type="match status" value="1"/>
</dbReference>
<dbReference type="EC" id="2.7.13.3" evidence="2"/>
<dbReference type="InterPro" id="IPR005467">
    <property type="entry name" value="His_kinase_dom"/>
</dbReference>
<dbReference type="PANTHER" id="PTHR43065">
    <property type="entry name" value="SENSOR HISTIDINE KINASE"/>
    <property type="match status" value="1"/>
</dbReference>
<dbReference type="InterPro" id="IPR013767">
    <property type="entry name" value="PAS_fold"/>
</dbReference>
<keyword evidence="3" id="KW-0597">Phosphoprotein</keyword>
<comment type="caution">
    <text evidence="11">The sequence shown here is derived from an EMBL/GenBank/DDBJ whole genome shotgun (WGS) entry which is preliminary data.</text>
</comment>
<evidence type="ECO:0000256" key="8">
    <source>
        <dbReference type="ARBA" id="ARBA00023012"/>
    </source>
</evidence>
<organism evidence="11 12">
    <name type="scientific">Brevundimonas intermedia</name>
    <dbReference type="NCBI Taxonomy" id="74315"/>
    <lineage>
        <taxon>Bacteria</taxon>
        <taxon>Pseudomonadati</taxon>
        <taxon>Pseudomonadota</taxon>
        <taxon>Alphaproteobacteria</taxon>
        <taxon>Caulobacterales</taxon>
        <taxon>Caulobacteraceae</taxon>
        <taxon>Brevundimonas</taxon>
    </lineage>
</organism>
<evidence type="ECO:0000256" key="7">
    <source>
        <dbReference type="ARBA" id="ARBA00022840"/>
    </source>
</evidence>
<reference evidence="11" key="1">
    <citation type="journal article" date="2014" name="Int. J. Syst. Evol. Microbiol.">
        <title>Complete genome of a new Firmicutes species belonging to the dominant human colonic microbiota ('Ruminococcus bicirculans') reveals two chromosomes and a selective capacity to utilize plant glucans.</title>
        <authorList>
            <consortium name="NISC Comparative Sequencing Program"/>
            <person name="Wegmann U."/>
            <person name="Louis P."/>
            <person name="Goesmann A."/>
            <person name="Henrissat B."/>
            <person name="Duncan S.H."/>
            <person name="Flint H.J."/>
        </authorList>
    </citation>
    <scope>NUCLEOTIDE SEQUENCE</scope>
    <source>
        <strain evidence="11">VKM B-1499</strain>
    </source>
</reference>
<dbReference type="SUPFAM" id="SSF55785">
    <property type="entry name" value="PYP-like sensor domain (PAS domain)"/>
    <property type="match status" value="1"/>
</dbReference>
<dbReference type="GO" id="GO:0016301">
    <property type="term" value="F:kinase activity"/>
    <property type="evidence" value="ECO:0007669"/>
    <property type="project" value="UniProtKB-KW"/>
</dbReference>
<evidence type="ECO:0000256" key="3">
    <source>
        <dbReference type="ARBA" id="ARBA00022553"/>
    </source>
</evidence>
<keyword evidence="4" id="KW-0808">Transferase</keyword>
<dbReference type="InterPro" id="IPR036097">
    <property type="entry name" value="HisK_dim/P_sf"/>
</dbReference>
<proteinExistence type="predicted"/>
<dbReference type="InterPro" id="IPR003018">
    <property type="entry name" value="GAF"/>
</dbReference>
<dbReference type="RefSeq" id="WP_271164538.1">
    <property type="nucleotide sequence ID" value="NZ_BSFD01000002.1"/>
</dbReference>
<keyword evidence="7" id="KW-0067">ATP-binding</keyword>
<dbReference type="InterPro" id="IPR029016">
    <property type="entry name" value="GAF-like_dom_sf"/>
</dbReference>
<evidence type="ECO:0000259" key="9">
    <source>
        <dbReference type="PROSITE" id="PS50109"/>
    </source>
</evidence>
<dbReference type="SUPFAM" id="SSF55781">
    <property type="entry name" value="GAF domain-like"/>
    <property type="match status" value="1"/>
</dbReference>
<evidence type="ECO:0000313" key="11">
    <source>
        <dbReference type="EMBL" id="GLK48311.1"/>
    </source>
</evidence>
<dbReference type="Gene3D" id="1.10.287.130">
    <property type="match status" value="1"/>
</dbReference>
<dbReference type="CDD" id="cd00130">
    <property type="entry name" value="PAS"/>
    <property type="match status" value="1"/>
</dbReference>
<sequence length="533" mass="57801">MEAESLTAESQRLAMLQSLGLVPGQRDPSLQVLAALAANISESAVGLVSLVERSCIYVVGGAGFDSDFIDPADSFCSHAVLNPASVSWVSDALADPQFRNSRYVTGEPYIRFYAGVPLTVNGQTVGTLSVLDPRPRVCDPRLVSRLKLLAEACEAELTERHRTAAMRQALAASADALIDCDVAGRIVGWSVGAERLFGFPAKEALGANVTIIVPPEQQEAHRQGIRRWQESGAARLGRRIELPAKRRDGSDLDIELWMSVTHECGGPRIHANIRDISARRAQARNIERAEARSRELKAQLNQVWRLNSLGEMAATLSHELNQPLGAATTYIHACQRVLQRADPISASASQTLDLAKAQLLRAGSIIRRMRQLLSHESRDLQVERVSEMVGDLNGILSLIQSDAGVALEIIIDETNDHVRAERIQFQQAVVNLVRNAAEALTGRTDGIIRVVGRAISDTIFELSVSDNGPGVAPDQIETIFRPLMTTKTSGMGLGLSVTRTIVERHGGSLDVTYSDLGGAAFTFCVSRECEIHA</sequence>
<dbReference type="Gene3D" id="3.30.450.20">
    <property type="entry name" value="PAS domain"/>
    <property type="match status" value="1"/>
</dbReference>
<protein>
    <recommendedName>
        <fullName evidence="2">histidine kinase</fullName>
        <ecNumber evidence="2">2.7.13.3</ecNumber>
    </recommendedName>
</protein>